<gene>
    <name evidence="1" type="ORF">SAMN05192580_3452</name>
</gene>
<proteinExistence type="predicted"/>
<accession>A0A1I6M4R8</accession>
<keyword evidence="2" id="KW-1185">Reference proteome</keyword>
<dbReference type="EMBL" id="FOZG01000003">
    <property type="protein sequence ID" value="SFS10686.1"/>
    <property type="molecule type" value="Genomic_DNA"/>
</dbReference>
<dbReference type="OrthoDB" id="7597048at2"/>
<protein>
    <submittedName>
        <fullName evidence="1">Uncharacterized protein</fullName>
    </submittedName>
</protein>
<dbReference type="AlphaFoldDB" id="A0A1I6M4R8"/>
<dbReference type="RefSeq" id="WP_093316369.1">
    <property type="nucleotide sequence ID" value="NZ_FOZG01000003.1"/>
</dbReference>
<evidence type="ECO:0000313" key="2">
    <source>
        <dbReference type="Proteomes" id="UP000198824"/>
    </source>
</evidence>
<name>A0A1I6M4R8_9SPHN</name>
<organism evidence="1 2">
    <name type="scientific">Sphingomonas jatrophae</name>
    <dbReference type="NCBI Taxonomy" id="1166337"/>
    <lineage>
        <taxon>Bacteria</taxon>
        <taxon>Pseudomonadati</taxon>
        <taxon>Pseudomonadota</taxon>
        <taxon>Alphaproteobacteria</taxon>
        <taxon>Sphingomonadales</taxon>
        <taxon>Sphingomonadaceae</taxon>
        <taxon>Sphingomonas</taxon>
    </lineage>
</organism>
<dbReference type="Proteomes" id="UP000198824">
    <property type="component" value="Unassembled WGS sequence"/>
</dbReference>
<evidence type="ECO:0000313" key="1">
    <source>
        <dbReference type="EMBL" id="SFS10686.1"/>
    </source>
</evidence>
<dbReference type="STRING" id="1166337.SAMN05192580_3452"/>
<sequence length="98" mass="10799">MAAMPMRFADVRLGQTVHLEQVAGMPLADRLCEMVRRWSGTEAASLVWMQLGDDDLDPEELASHVMARHVDGSNRADVEVVMRGRGVAGRAVVRVELV</sequence>
<reference evidence="1 2" key="1">
    <citation type="submission" date="2016-10" db="EMBL/GenBank/DDBJ databases">
        <authorList>
            <person name="de Groot N.N."/>
        </authorList>
    </citation>
    <scope>NUCLEOTIDE SEQUENCE [LARGE SCALE GENOMIC DNA]</scope>
    <source>
        <strain evidence="1 2">S5-249</strain>
    </source>
</reference>